<keyword evidence="3 6" id="KW-1133">Transmembrane helix</keyword>
<evidence type="ECO:0008006" key="10">
    <source>
        <dbReference type="Google" id="ProtNLM"/>
    </source>
</evidence>
<evidence type="ECO:0000313" key="8">
    <source>
        <dbReference type="EMBL" id="KAK6543438.1"/>
    </source>
</evidence>
<feature type="compositionally biased region" description="Low complexity" evidence="5">
    <location>
        <begin position="135"/>
        <end position="155"/>
    </location>
</feature>
<keyword evidence="2 6" id="KW-0812">Transmembrane</keyword>
<feature type="region of interest" description="Disordered" evidence="5">
    <location>
        <begin position="135"/>
        <end position="183"/>
    </location>
</feature>
<evidence type="ECO:0000256" key="1">
    <source>
        <dbReference type="ARBA" id="ARBA00004167"/>
    </source>
</evidence>
<evidence type="ECO:0000256" key="4">
    <source>
        <dbReference type="ARBA" id="ARBA00023136"/>
    </source>
</evidence>
<comment type="subcellular location">
    <subcellularLocation>
        <location evidence="1">Membrane</location>
        <topology evidence="1">Single-pass membrane protein</topology>
    </subcellularLocation>
</comment>
<name>A0AAV9XUJ1_9PEZI</name>
<protein>
    <recommendedName>
        <fullName evidence="10">Extracellular membrane protein CFEM domain-containing protein</fullName>
    </recommendedName>
</protein>
<evidence type="ECO:0000256" key="5">
    <source>
        <dbReference type="SAM" id="MobiDB-lite"/>
    </source>
</evidence>
<dbReference type="Proteomes" id="UP001365542">
    <property type="component" value="Unassembled WGS sequence"/>
</dbReference>
<evidence type="ECO:0000313" key="9">
    <source>
        <dbReference type="Proteomes" id="UP001365542"/>
    </source>
</evidence>
<evidence type="ECO:0000256" key="7">
    <source>
        <dbReference type="SAM" id="SignalP"/>
    </source>
</evidence>
<dbReference type="PANTHER" id="PTHR15549:SF33">
    <property type="entry name" value="MEMBRANE PROTEIN WSC4, PUTATIVE (AFU_ORTHOLOGUE AFUA_5G09020)-RELATED"/>
    <property type="match status" value="1"/>
</dbReference>
<dbReference type="AlphaFoldDB" id="A0AAV9XUJ1"/>
<keyword evidence="4 6" id="KW-0472">Membrane</keyword>
<dbReference type="GO" id="GO:0071944">
    <property type="term" value="C:cell periphery"/>
    <property type="evidence" value="ECO:0007669"/>
    <property type="project" value="UniProtKB-ARBA"/>
</dbReference>
<evidence type="ECO:0000256" key="3">
    <source>
        <dbReference type="ARBA" id="ARBA00022989"/>
    </source>
</evidence>
<dbReference type="InterPro" id="IPR051694">
    <property type="entry name" value="Immunoregulatory_rcpt-like"/>
</dbReference>
<feature type="signal peptide" evidence="7">
    <location>
        <begin position="1"/>
        <end position="26"/>
    </location>
</feature>
<sequence>MYHTRMRISGIHLLCLGLFLVHVVSDDWLLTSLFRNGSDCLYFCAYGACPSYCEREIVGPDCCCYSLLQSDDLVNNILNCVNGFDGVGCTAVPGSVFKTIQSICKHVHVTLQTSRPTGTSNQTVHSAVYVSSTQRSSITSSPSSSTTHTITTSPTNAFKTSTVATSTISPNAAPSRNDSDTHSKLSTGAIAGVAVGISIPLLAIIFYVGWRLMRGRAVKIPAIPIHEDAEVVSK</sequence>
<dbReference type="PANTHER" id="PTHR15549">
    <property type="entry name" value="PAIRED IMMUNOGLOBULIN-LIKE TYPE 2 RECEPTOR"/>
    <property type="match status" value="1"/>
</dbReference>
<accession>A0AAV9XUJ1</accession>
<evidence type="ECO:0000256" key="2">
    <source>
        <dbReference type="ARBA" id="ARBA00022692"/>
    </source>
</evidence>
<dbReference type="GO" id="GO:0016020">
    <property type="term" value="C:membrane"/>
    <property type="evidence" value="ECO:0007669"/>
    <property type="project" value="UniProtKB-SubCell"/>
</dbReference>
<evidence type="ECO:0000256" key="6">
    <source>
        <dbReference type="SAM" id="Phobius"/>
    </source>
</evidence>
<keyword evidence="9" id="KW-1185">Reference proteome</keyword>
<feature type="chain" id="PRO_5043328823" description="Extracellular membrane protein CFEM domain-containing protein" evidence="7">
    <location>
        <begin position="27"/>
        <end position="234"/>
    </location>
</feature>
<reference evidence="8 9" key="1">
    <citation type="submission" date="2019-10" db="EMBL/GenBank/DDBJ databases">
        <authorList>
            <person name="Palmer J.M."/>
        </authorList>
    </citation>
    <scope>NUCLEOTIDE SEQUENCE [LARGE SCALE GENOMIC DNA]</scope>
    <source>
        <strain evidence="8 9">TWF694</strain>
    </source>
</reference>
<gene>
    <name evidence="8" type="ORF">TWF694_000185</name>
</gene>
<comment type="caution">
    <text evidence="8">The sequence shown here is derived from an EMBL/GenBank/DDBJ whole genome shotgun (WGS) entry which is preliminary data.</text>
</comment>
<organism evidence="8 9">
    <name type="scientific">Orbilia ellipsospora</name>
    <dbReference type="NCBI Taxonomy" id="2528407"/>
    <lineage>
        <taxon>Eukaryota</taxon>
        <taxon>Fungi</taxon>
        <taxon>Dikarya</taxon>
        <taxon>Ascomycota</taxon>
        <taxon>Pezizomycotina</taxon>
        <taxon>Orbiliomycetes</taxon>
        <taxon>Orbiliales</taxon>
        <taxon>Orbiliaceae</taxon>
        <taxon>Orbilia</taxon>
    </lineage>
</organism>
<feature type="compositionally biased region" description="Polar residues" evidence="5">
    <location>
        <begin position="156"/>
        <end position="176"/>
    </location>
</feature>
<keyword evidence="7" id="KW-0732">Signal</keyword>
<feature type="transmembrane region" description="Helical" evidence="6">
    <location>
        <begin position="189"/>
        <end position="210"/>
    </location>
</feature>
<proteinExistence type="predicted"/>
<dbReference type="EMBL" id="JAVHJO010000001">
    <property type="protein sequence ID" value="KAK6543438.1"/>
    <property type="molecule type" value="Genomic_DNA"/>
</dbReference>